<dbReference type="EMBL" id="QEAS01000006">
    <property type="protein sequence ID" value="PWG81159.1"/>
    <property type="molecule type" value="Genomic_DNA"/>
</dbReference>
<dbReference type="Pfam" id="PF00535">
    <property type="entry name" value="Glycos_transf_2"/>
    <property type="match status" value="1"/>
</dbReference>
<dbReference type="Gene3D" id="3.90.550.10">
    <property type="entry name" value="Spore Coat Polysaccharide Biosynthesis Protein SpsA, Chain A"/>
    <property type="match status" value="1"/>
</dbReference>
<evidence type="ECO:0000313" key="3">
    <source>
        <dbReference type="Proteomes" id="UP000245647"/>
    </source>
</evidence>
<gene>
    <name evidence="2" type="ORF">DDR33_08845</name>
</gene>
<evidence type="ECO:0000313" key="2">
    <source>
        <dbReference type="EMBL" id="PWG81159.1"/>
    </source>
</evidence>
<sequence length="246" mass="28356">MKVTIITVTYNSERFLKSCIDSVVSQNYPDIEYIIIDGGSTDGTADIVASYGEKISCYKSEKDDGIYYAMNKGIRLATGHIVGFLNSDDFYVDNNVIATVVGKFSSQDICCTYADLLYIDQDDKKIVRRWIAGSYLKRAFKFGWMPPHPTFYVRTDLLLKYGAFNTNFKTSADYELMLRLLFRYSIKPSYIPKAIVKMRVGGQSNSSFRNRIRANREDLLAWKVNNLKPFFFTIILKPIRKILQYF</sequence>
<dbReference type="SUPFAM" id="SSF53448">
    <property type="entry name" value="Nucleotide-diphospho-sugar transferases"/>
    <property type="match status" value="1"/>
</dbReference>
<evidence type="ECO:0000259" key="1">
    <source>
        <dbReference type="Pfam" id="PF00535"/>
    </source>
</evidence>
<dbReference type="OrthoDB" id="9788101at2"/>
<dbReference type="InterPro" id="IPR029044">
    <property type="entry name" value="Nucleotide-diphossugar_trans"/>
</dbReference>
<protein>
    <submittedName>
        <fullName evidence="2">Glycosyl transferase</fullName>
    </submittedName>
</protein>
<proteinExistence type="predicted"/>
<dbReference type="Proteomes" id="UP000245647">
    <property type="component" value="Unassembled WGS sequence"/>
</dbReference>
<name>A0A2U2PJ21_9SPHI</name>
<keyword evidence="2" id="KW-0808">Transferase</keyword>
<dbReference type="AlphaFoldDB" id="A0A2U2PJ21"/>
<reference evidence="2 3" key="1">
    <citation type="submission" date="2018-04" db="EMBL/GenBank/DDBJ databases">
        <title>Pedobacter chongqingensis sp. nov., isolated from a rottenly hemp rope.</title>
        <authorList>
            <person name="Cai Y."/>
        </authorList>
    </citation>
    <scope>NUCLEOTIDE SEQUENCE [LARGE SCALE GENOMIC DNA]</scope>
    <source>
        <strain evidence="2 3">FJ4-8</strain>
    </source>
</reference>
<dbReference type="CDD" id="cd06433">
    <property type="entry name" value="GT_2_WfgS_like"/>
    <property type="match status" value="1"/>
</dbReference>
<keyword evidence="3" id="KW-1185">Reference proteome</keyword>
<feature type="domain" description="Glycosyltransferase 2-like" evidence="1">
    <location>
        <begin position="4"/>
        <end position="138"/>
    </location>
</feature>
<dbReference type="PANTHER" id="PTHR22916">
    <property type="entry name" value="GLYCOSYLTRANSFERASE"/>
    <property type="match status" value="1"/>
</dbReference>
<organism evidence="2 3">
    <name type="scientific">Pararcticibacter amylolyticus</name>
    <dbReference type="NCBI Taxonomy" id="2173175"/>
    <lineage>
        <taxon>Bacteria</taxon>
        <taxon>Pseudomonadati</taxon>
        <taxon>Bacteroidota</taxon>
        <taxon>Sphingobacteriia</taxon>
        <taxon>Sphingobacteriales</taxon>
        <taxon>Sphingobacteriaceae</taxon>
        <taxon>Pararcticibacter</taxon>
    </lineage>
</organism>
<dbReference type="PANTHER" id="PTHR22916:SF3">
    <property type="entry name" value="UDP-GLCNAC:BETAGAL BETA-1,3-N-ACETYLGLUCOSAMINYLTRANSFERASE-LIKE PROTEIN 1"/>
    <property type="match status" value="1"/>
</dbReference>
<comment type="caution">
    <text evidence="2">The sequence shown here is derived from an EMBL/GenBank/DDBJ whole genome shotgun (WGS) entry which is preliminary data.</text>
</comment>
<accession>A0A2U2PJ21</accession>
<dbReference type="GO" id="GO:0016758">
    <property type="term" value="F:hexosyltransferase activity"/>
    <property type="evidence" value="ECO:0007669"/>
    <property type="project" value="UniProtKB-ARBA"/>
</dbReference>
<dbReference type="RefSeq" id="WP_109415543.1">
    <property type="nucleotide sequence ID" value="NZ_QEAS01000006.1"/>
</dbReference>
<dbReference type="InterPro" id="IPR001173">
    <property type="entry name" value="Glyco_trans_2-like"/>
</dbReference>